<accession>B8MUI7</accession>
<dbReference type="AlphaFoldDB" id="B8MUI7"/>
<organism evidence="1 2">
    <name type="scientific">Talaromyces stipitatus (strain ATCC 10500 / CBS 375.48 / QM 6759 / NRRL 1006)</name>
    <name type="common">Penicillium stipitatum</name>
    <dbReference type="NCBI Taxonomy" id="441959"/>
    <lineage>
        <taxon>Eukaryota</taxon>
        <taxon>Fungi</taxon>
        <taxon>Dikarya</taxon>
        <taxon>Ascomycota</taxon>
        <taxon>Pezizomycotina</taxon>
        <taxon>Eurotiomycetes</taxon>
        <taxon>Eurotiomycetidae</taxon>
        <taxon>Eurotiales</taxon>
        <taxon>Trichocomaceae</taxon>
        <taxon>Talaromyces</taxon>
        <taxon>Talaromyces sect. Talaromyces</taxon>
    </lineage>
</organism>
<keyword evidence="2" id="KW-1185">Reference proteome</keyword>
<gene>
    <name evidence="1" type="ORF">TSTA_108420</name>
</gene>
<reference evidence="2" key="1">
    <citation type="journal article" date="2015" name="Genome Announc.">
        <title>Genome sequence of the AIDS-associated pathogen Penicillium marneffei (ATCC18224) and its near taxonomic relative Talaromyces stipitatus (ATCC10500).</title>
        <authorList>
            <person name="Nierman W.C."/>
            <person name="Fedorova-Abrams N.D."/>
            <person name="Andrianopoulos A."/>
        </authorList>
    </citation>
    <scope>NUCLEOTIDE SEQUENCE [LARGE SCALE GENOMIC DNA]</scope>
    <source>
        <strain evidence="2">ATCC 10500 / CBS 375.48 / QM 6759 / NRRL 1006</strain>
    </source>
</reference>
<dbReference type="GeneID" id="8103098"/>
<dbReference type="eggNOG" id="ENOG502T582">
    <property type="taxonomic scope" value="Eukaryota"/>
</dbReference>
<evidence type="ECO:0000313" key="2">
    <source>
        <dbReference type="Proteomes" id="UP000001745"/>
    </source>
</evidence>
<evidence type="ECO:0000313" key="1">
    <source>
        <dbReference type="EMBL" id="EED11655.1"/>
    </source>
</evidence>
<protein>
    <submittedName>
        <fullName evidence="1">Uncharacterized protein</fullName>
    </submittedName>
</protein>
<dbReference type="InParanoid" id="B8MUI7"/>
<name>B8MUI7_TALSN</name>
<dbReference type="EMBL" id="EQ962661">
    <property type="protein sequence ID" value="EED11655.1"/>
    <property type="molecule type" value="Genomic_DNA"/>
</dbReference>
<dbReference type="RefSeq" id="XP_002488411.1">
    <property type="nucleotide sequence ID" value="XM_002488366.1"/>
</dbReference>
<dbReference type="Proteomes" id="UP000001745">
    <property type="component" value="Unassembled WGS sequence"/>
</dbReference>
<dbReference type="VEuPathDB" id="FungiDB:TSTA_108420"/>
<sequence>MASQEKQHKTLFEILSKSTIKLVCPQCLEGFPRVDRLNGHFRSMKDDIHQGLLLLRKDFKKFHDCYQRALRSSIAAEKIPQRSQELFDFRFIVEHYGENETCGNPDMSSGTGPISDGQLDGFNSDAMLSQDNLFSDNLVQYHAPTLIDRFPLSNMPETGEDILNPDVTTGMSNYPEQWTI</sequence>
<dbReference type="STRING" id="441959.B8MUI7"/>
<dbReference type="HOGENOM" id="CLU_1497207_0_0_1"/>
<dbReference type="OrthoDB" id="4462805at2759"/>
<proteinExistence type="predicted"/>